<dbReference type="AlphaFoldDB" id="A0A510UC05"/>
<feature type="coiled-coil region" evidence="1">
    <location>
        <begin position="324"/>
        <end position="372"/>
    </location>
</feature>
<proteinExistence type="predicted"/>
<gene>
    <name evidence="3" type="ORF">AFI02nite_00750</name>
</gene>
<evidence type="ECO:0000313" key="3">
    <source>
        <dbReference type="EMBL" id="GEK12039.1"/>
    </source>
</evidence>
<comment type="caution">
    <text evidence="3">The sequence shown here is derived from an EMBL/GenBank/DDBJ whole genome shotgun (WGS) entry which is preliminary data.</text>
</comment>
<dbReference type="Proteomes" id="UP000321787">
    <property type="component" value="Unassembled WGS sequence"/>
</dbReference>
<dbReference type="GO" id="GO:0016887">
    <property type="term" value="F:ATP hydrolysis activity"/>
    <property type="evidence" value="ECO:0007669"/>
    <property type="project" value="InterPro"/>
</dbReference>
<sequence length="585" mass="68076">MKLISLEITKGHKLGWSSDLLEFGDNITQIFGPNGCGKTPVLQSIVFCLGFPSIFRRDIYENCGHAILKISTKNRLLTIKRAYINTGKDVDIEVKDQDNNVQYFYNELEYSLFMFEYLNIKTSQIITTSNKVTQPYLSTMLPIFYLDQDNGYSSLYCPSKNFIKDQLSEMLRMVLNLPVKHSFDAKKAKLLAKEKLEYLDKNVQITWNKLNVARDNSEIESINDIDIELEKLESELDYIRKSSMSQSDIVNGYDRIISSHHSSIKNIMDEISNIEKRNHSTTQIINEINAEIETLNLNEDARRVFVSFSEICGSTNCSLFSNTSNAYSKNLLYLKDQIKDLERNRIDNEIKLSELKRNKSIMEDMINSIMDEKDKAVTSDDKSQLVNMISKLMGRIFELQLDKNELNKIKKLESIYVSTMVKRNDALDVYNSFSKNTNQIPELIKIKIKLREFFIKWLDEINIININRDIRFKDDFTPTFGQETIEQLKGSTKIRAVLAYHAALLQLIVMEKNSEFNFLILDTPKQHEIDSHDLDSYFTALKKLCREKNIQIIFSTTEYEYKGDELDKKWIPIYPGKEQNMFLFS</sequence>
<reference evidence="3 4" key="1">
    <citation type="submission" date="2019-07" db="EMBL/GenBank/DDBJ databases">
        <title>Whole genome shotgun sequence of Aliivibrio fischeri NBRC 101058.</title>
        <authorList>
            <person name="Hosoyama A."/>
            <person name="Uohara A."/>
            <person name="Ohji S."/>
            <person name="Ichikawa N."/>
        </authorList>
    </citation>
    <scope>NUCLEOTIDE SEQUENCE [LARGE SCALE GENOMIC DNA]</scope>
    <source>
        <strain evidence="3 4">NBRC 101058</strain>
    </source>
</reference>
<feature type="domain" description="Rad50/SbcC-type AAA" evidence="2">
    <location>
        <begin position="21"/>
        <end position="236"/>
    </location>
</feature>
<name>A0A510UC05_ALIFS</name>
<dbReference type="SUPFAM" id="SSF52540">
    <property type="entry name" value="P-loop containing nucleoside triphosphate hydrolases"/>
    <property type="match status" value="2"/>
</dbReference>
<dbReference type="Pfam" id="PF13476">
    <property type="entry name" value="AAA_23"/>
    <property type="match status" value="1"/>
</dbReference>
<dbReference type="InterPro" id="IPR027417">
    <property type="entry name" value="P-loop_NTPase"/>
</dbReference>
<organism evidence="3 4">
    <name type="scientific">Aliivibrio fischeri</name>
    <name type="common">Vibrio fischeri</name>
    <dbReference type="NCBI Taxonomy" id="668"/>
    <lineage>
        <taxon>Bacteria</taxon>
        <taxon>Pseudomonadati</taxon>
        <taxon>Pseudomonadota</taxon>
        <taxon>Gammaproteobacteria</taxon>
        <taxon>Vibrionales</taxon>
        <taxon>Vibrionaceae</taxon>
        <taxon>Aliivibrio</taxon>
    </lineage>
</organism>
<keyword evidence="1" id="KW-0175">Coiled coil</keyword>
<accession>A0A510UC05</accession>
<dbReference type="Gene3D" id="3.40.50.300">
    <property type="entry name" value="P-loop containing nucleotide triphosphate hydrolases"/>
    <property type="match status" value="1"/>
</dbReference>
<evidence type="ECO:0000313" key="4">
    <source>
        <dbReference type="Proteomes" id="UP000321787"/>
    </source>
</evidence>
<dbReference type="EMBL" id="BJTZ01000001">
    <property type="protein sequence ID" value="GEK12039.1"/>
    <property type="molecule type" value="Genomic_DNA"/>
</dbReference>
<dbReference type="RefSeq" id="WP_146860507.1">
    <property type="nucleotide sequence ID" value="NZ_BJTZ01000001.1"/>
</dbReference>
<dbReference type="InterPro" id="IPR038729">
    <property type="entry name" value="Rad50/SbcC_AAA"/>
</dbReference>
<protein>
    <recommendedName>
        <fullName evidence="2">Rad50/SbcC-type AAA domain-containing protein</fullName>
    </recommendedName>
</protein>
<evidence type="ECO:0000256" key="1">
    <source>
        <dbReference type="SAM" id="Coils"/>
    </source>
</evidence>
<evidence type="ECO:0000259" key="2">
    <source>
        <dbReference type="Pfam" id="PF13476"/>
    </source>
</evidence>
<dbReference type="GO" id="GO:0006302">
    <property type="term" value="P:double-strand break repair"/>
    <property type="evidence" value="ECO:0007669"/>
    <property type="project" value="InterPro"/>
</dbReference>